<gene>
    <name evidence="1" type="ORF">GTS_23920</name>
</gene>
<comment type="caution">
    <text evidence="1">The sequence shown here is derived from an EMBL/GenBank/DDBJ whole genome shotgun (WGS) entry which is preliminary data.</text>
</comment>
<reference evidence="2" key="1">
    <citation type="submission" date="2019-04" db="EMBL/GenBank/DDBJ databases">
        <title>Draft genome sequence of Pseudonocardiaceae bacterium SL3-2-4.</title>
        <authorList>
            <person name="Ningsih F."/>
            <person name="Yokota A."/>
            <person name="Sakai Y."/>
            <person name="Nanatani K."/>
            <person name="Yabe S."/>
            <person name="Oetari A."/>
            <person name="Sjamsuridzal W."/>
        </authorList>
    </citation>
    <scope>NUCLEOTIDE SEQUENCE [LARGE SCALE GENOMIC DNA]</scope>
    <source>
        <strain evidence="2">SL3-2-4</strain>
    </source>
</reference>
<dbReference type="EMBL" id="BJFL01000009">
    <property type="protein sequence ID" value="GDY30759.1"/>
    <property type="molecule type" value="Genomic_DNA"/>
</dbReference>
<keyword evidence="2" id="KW-1185">Reference proteome</keyword>
<protein>
    <submittedName>
        <fullName evidence="1">Uncharacterized protein</fullName>
    </submittedName>
</protein>
<accession>A0A4D4J8K7</accession>
<dbReference type="AlphaFoldDB" id="A0A4D4J8K7"/>
<name>A0A4D4J8K7_9PSEU</name>
<dbReference type="Proteomes" id="UP000298860">
    <property type="component" value="Unassembled WGS sequence"/>
</dbReference>
<evidence type="ECO:0000313" key="1">
    <source>
        <dbReference type="EMBL" id="GDY30759.1"/>
    </source>
</evidence>
<proteinExistence type="predicted"/>
<sequence>MVTMRLLGWRPGRPEADPYAELRQLRVRMVFRRCSGPCGQDTWMAATSRRCRKCGALAERLRAHRTVRFPRLVSALRTLA</sequence>
<evidence type="ECO:0000313" key="2">
    <source>
        <dbReference type="Proteomes" id="UP000298860"/>
    </source>
</evidence>
<organism evidence="1 2">
    <name type="scientific">Gandjariella thermophila</name>
    <dbReference type="NCBI Taxonomy" id="1931992"/>
    <lineage>
        <taxon>Bacteria</taxon>
        <taxon>Bacillati</taxon>
        <taxon>Actinomycetota</taxon>
        <taxon>Actinomycetes</taxon>
        <taxon>Pseudonocardiales</taxon>
        <taxon>Pseudonocardiaceae</taxon>
        <taxon>Gandjariella</taxon>
    </lineage>
</organism>